<dbReference type="Proteomes" id="UP000199527">
    <property type="component" value="Unassembled WGS sequence"/>
</dbReference>
<reference evidence="3" key="1">
    <citation type="submission" date="2016-10" db="EMBL/GenBank/DDBJ databases">
        <authorList>
            <person name="Varghese N."/>
            <person name="Submissions S."/>
        </authorList>
    </citation>
    <scope>NUCLEOTIDE SEQUENCE [LARGE SCALE GENOMIC DNA]</scope>
    <source>
        <strain evidence="3">DSM 23317</strain>
    </source>
</reference>
<evidence type="ECO:0000313" key="2">
    <source>
        <dbReference type="EMBL" id="SDK28349.1"/>
    </source>
</evidence>
<sequence>MNWYLTVLKKYAVFRGRARRREYWFFVLFNILIALTLALVDSSMGTFDPEAGTGLLGALYSLAVLIPSLAVAVRRLHDTGRSGWWLLLLLIPLVGVIVLLVFMALSGQREANEYGDDPRHTDSAAQTQAF</sequence>
<dbReference type="PANTHER" id="PTHR34980:SF2">
    <property type="entry name" value="INNER MEMBRANE PROTEIN YHAH-RELATED"/>
    <property type="match status" value="1"/>
</dbReference>
<evidence type="ECO:0000256" key="1">
    <source>
        <dbReference type="SAM" id="Phobius"/>
    </source>
</evidence>
<keyword evidence="1" id="KW-1133">Transmembrane helix</keyword>
<gene>
    <name evidence="2" type="ORF">SAMN04488540_12424</name>
</gene>
<keyword evidence="3" id="KW-1185">Reference proteome</keyword>
<feature type="transmembrane region" description="Helical" evidence="1">
    <location>
        <begin position="85"/>
        <end position="105"/>
    </location>
</feature>
<dbReference type="EMBL" id="FNEM01000024">
    <property type="protein sequence ID" value="SDK28349.1"/>
    <property type="molecule type" value="Genomic_DNA"/>
</dbReference>
<feature type="transmembrane region" description="Helical" evidence="1">
    <location>
        <begin position="23"/>
        <end position="40"/>
    </location>
</feature>
<dbReference type="AlphaFoldDB" id="A0A1G9ALU6"/>
<keyword evidence="1" id="KW-0812">Transmembrane</keyword>
<dbReference type="Pfam" id="PF05656">
    <property type="entry name" value="DUF805"/>
    <property type="match status" value="1"/>
</dbReference>
<dbReference type="OrthoDB" id="9812349at2"/>
<name>A0A1G9ALU6_9GAMM</name>
<dbReference type="PANTHER" id="PTHR34980">
    <property type="entry name" value="INNER MEMBRANE PROTEIN-RELATED-RELATED"/>
    <property type="match status" value="1"/>
</dbReference>
<proteinExistence type="predicted"/>
<dbReference type="InterPro" id="IPR008523">
    <property type="entry name" value="DUF805"/>
</dbReference>
<organism evidence="2 3">
    <name type="scientific">Ferrimonas sediminum</name>
    <dbReference type="NCBI Taxonomy" id="718193"/>
    <lineage>
        <taxon>Bacteria</taxon>
        <taxon>Pseudomonadati</taxon>
        <taxon>Pseudomonadota</taxon>
        <taxon>Gammaproteobacteria</taxon>
        <taxon>Alteromonadales</taxon>
        <taxon>Ferrimonadaceae</taxon>
        <taxon>Ferrimonas</taxon>
    </lineage>
</organism>
<dbReference type="GO" id="GO:0005886">
    <property type="term" value="C:plasma membrane"/>
    <property type="evidence" value="ECO:0007669"/>
    <property type="project" value="TreeGrafter"/>
</dbReference>
<protein>
    <submittedName>
        <fullName evidence="2">Uncharacterized membrane protein YhaH, DUF805 family</fullName>
    </submittedName>
</protein>
<feature type="transmembrane region" description="Helical" evidence="1">
    <location>
        <begin position="52"/>
        <end position="73"/>
    </location>
</feature>
<keyword evidence="1" id="KW-0472">Membrane</keyword>
<dbReference type="RefSeq" id="WP_090368174.1">
    <property type="nucleotide sequence ID" value="NZ_FNEM01000024.1"/>
</dbReference>
<evidence type="ECO:0000313" key="3">
    <source>
        <dbReference type="Proteomes" id="UP000199527"/>
    </source>
</evidence>
<accession>A0A1G9ALU6</accession>